<evidence type="ECO:0000313" key="3">
    <source>
        <dbReference type="Proteomes" id="UP000629468"/>
    </source>
</evidence>
<gene>
    <name evidence="2" type="ORF">Agabi119p4_7857</name>
</gene>
<feature type="region of interest" description="Disordered" evidence="1">
    <location>
        <begin position="185"/>
        <end position="285"/>
    </location>
</feature>
<feature type="compositionally biased region" description="Basic and acidic residues" evidence="1">
    <location>
        <begin position="214"/>
        <end position="225"/>
    </location>
</feature>
<dbReference type="EMBL" id="JABXXO010000010">
    <property type="protein sequence ID" value="KAF7768614.1"/>
    <property type="molecule type" value="Genomic_DNA"/>
</dbReference>
<comment type="caution">
    <text evidence="2">The sequence shown here is derived from an EMBL/GenBank/DDBJ whole genome shotgun (WGS) entry which is preliminary data.</text>
</comment>
<dbReference type="AlphaFoldDB" id="A0A8H7CA78"/>
<feature type="region of interest" description="Disordered" evidence="1">
    <location>
        <begin position="412"/>
        <end position="434"/>
    </location>
</feature>
<proteinExistence type="predicted"/>
<accession>A0A8H7CA78</accession>
<name>A0A8H7CA78_AGABI</name>
<organism evidence="2 3">
    <name type="scientific">Agaricus bisporus var. burnettii</name>
    <dbReference type="NCBI Taxonomy" id="192524"/>
    <lineage>
        <taxon>Eukaryota</taxon>
        <taxon>Fungi</taxon>
        <taxon>Dikarya</taxon>
        <taxon>Basidiomycota</taxon>
        <taxon>Agaricomycotina</taxon>
        <taxon>Agaricomycetes</taxon>
        <taxon>Agaricomycetidae</taxon>
        <taxon>Agaricales</taxon>
        <taxon>Agaricineae</taxon>
        <taxon>Agaricaceae</taxon>
        <taxon>Agaricus</taxon>
    </lineage>
</organism>
<protein>
    <submittedName>
        <fullName evidence="2">Uncharacterized protein</fullName>
    </submittedName>
</protein>
<evidence type="ECO:0000256" key="1">
    <source>
        <dbReference type="SAM" id="MobiDB-lite"/>
    </source>
</evidence>
<reference evidence="2 3" key="1">
    <citation type="journal article" name="Sci. Rep.">
        <title>Telomere-to-telomere assembled and centromere annotated genomes of the two main subspecies of the button mushroom Agaricus bisporus reveal especially polymorphic chromosome ends.</title>
        <authorList>
            <person name="Sonnenberg A.S.M."/>
            <person name="Sedaghat-Telgerd N."/>
            <person name="Lavrijssen B."/>
            <person name="Ohm R.A."/>
            <person name="Hendrickx P.M."/>
            <person name="Scholtmeijer K."/>
            <person name="Baars J.J.P."/>
            <person name="van Peer A."/>
        </authorList>
    </citation>
    <scope>NUCLEOTIDE SEQUENCE [LARGE SCALE GENOMIC DNA]</scope>
    <source>
        <strain evidence="2 3">H119_p4</strain>
    </source>
</reference>
<evidence type="ECO:0000313" key="2">
    <source>
        <dbReference type="EMBL" id="KAF7768614.1"/>
    </source>
</evidence>
<dbReference type="Proteomes" id="UP000629468">
    <property type="component" value="Unassembled WGS sequence"/>
</dbReference>
<sequence length="434" mass="47870">MLSKADEDQLQRVCGNDETLAEARKLVPLAKARTKRGSGHYVSGLTTALPAICAYIISKHLNNNDVALDSARQSACLNTSDFNKALRTVSTVLEAELSPRQRAIAMFLRQAETALVQLETPYDVGSSEVHCAIFFWVSLIANVKQLPTIDEFSQDNAILSKRIAPIIMILNDNCKSLKNKIIEGATTSSRPSSPTKSLSKSTVTYTPRRTPSKPRRELLTRDSAKKASGPGLSATKADNSADTSDVEMAPPETPSKKRKLDISSSISPSKRRLPFPPITPSAPHITRITSPLTAKSLATPAIPSPLRRSARFVLQEEVDAVMDTDEEEDRGSEAVDRSLKIEFMLEEKYEKDEPALKRRFRPVYQDLKQCQPLAIRMVTGLSLIKRSADRIIAMDDLNLTSLKHRKPLFESPKSIPTVDNPPHPGLGTFNEGFI</sequence>
<feature type="compositionally biased region" description="Low complexity" evidence="1">
    <location>
        <begin position="186"/>
        <end position="204"/>
    </location>
</feature>